<reference evidence="1" key="1">
    <citation type="submission" date="2019-08" db="EMBL/GenBank/DDBJ databases">
        <title>Reference gene set and small RNA set construction with multiple tissues from Davidia involucrata Baill.</title>
        <authorList>
            <person name="Yang H."/>
            <person name="Zhou C."/>
            <person name="Li G."/>
            <person name="Wang J."/>
            <person name="Gao P."/>
            <person name="Wang M."/>
            <person name="Wang R."/>
            <person name="Zhao Y."/>
        </authorList>
    </citation>
    <scope>NUCLEOTIDE SEQUENCE</scope>
    <source>
        <tissue evidence="1">Mixed with DoveR01_LX</tissue>
    </source>
</reference>
<organism evidence="1">
    <name type="scientific">Davidia involucrata</name>
    <name type="common">Dove tree</name>
    <dbReference type="NCBI Taxonomy" id="16924"/>
    <lineage>
        <taxon>Eukaryota</taxon>
        <taxon>Viridiplantae</taxon>
        <taxon>Streptophyta</taxon>
        <taxon>Embryophyta</taxon>
        <taxon>Tracheophyta</taxon>
        <taxon>Spermatophyta</taxon>
        <taxon>Magnoliopsida</taxon>
        <taxon>eudicotyledons</taxon>
        <taxon>Gunneridae</taxon>
        <taxon>Pentapetalae</taxon>
        <taxon>asterids</taxon>
        <taxon>Cornales</taxon>
        <taxon>Nyssaceae</taxon>
        <taxon>Davidia</taxon>
    </lineage>
</organism>
<gene>
    <name evidence="1" type="ORF">Din_047246</name>
</gene>
<dbReference type="EMBL" id="GHES01047246">
    <property type="protein sequence ID" value="MPA77805.1"/>
    <property type="molecule type" value="Transcribed_RNA"/>
</dbReference>
<name>A0A5B7CA92_DAVIN</name>
<accession>A0A5B7CA92</accession>
<sequence length="118" mass="13405">MFRALSTTRRSRHGYERLADEPSVGGGVLEGKLRRVTSLPAKVVLFGSSSKKVTVPAESNNFPAVKRASKIHPLFSLFDTRRRRKKTTAMPQIARYLEYVKEGGIWDMNSNMPVIYYK</sequence>
<proteinExistence type="predicted"/>
<dbReference type="PANTHER" id="PTHR35291">
    <property type="entry name" value="PROTEIN SHROOM-LIKE"/>
    <property type="match status" value="1"/>
</dbReference>
<dbReference type="PANTHER" id="PTHR35291:SF3">
    <property type="entry name" value="PROTEIN SHROOM-LIKE"/>
    <property type="match status" value="1"/>
</dbReference>
<dbReference type="AlphaFoldDB" id="A0A5B7CA92"/>
<protein>
    <submittedName>
        <fullName evidence="1">Uncharacterized protein</fullName>
    </submittedName>
</protein>
<evidence type="ECO:0000313" key="1">
    <source>
        <dbReference type="EMBL" id="MPA77805.1"/>
    </source>
</evidence>